<dbReference type="SUPFAM" id="SSF53335">
    <property type="entry name" value="S-adenosyl-L-methionine-dependent methyltransferases"/>
    <property type="match status" value="1"/>
</dbReference>
<evidence type="ECO:0000313" key="1">
    <source>
        <dbReference type="EMBL" id="CUS54799.1"/>
    </source>
</evidence>
<gene>
    <name evidence="1" type="ORF">MGWOODY_XGa1789</name>
</gene>
<name>A0A160TY81_9ZZZZ</name>
<dbReference type="AlphaFoldDB" id="A0A160TY81"/>
<proteinExistence type="predicted"/>
<reference evidence="1" key="1">
    <citation type="submission" date="2015-10" db="EMBL/GenBank/DDBJ databases">
        <authorList>
            <person name="Gilbert D.G."/>
        </authorList>
    </citation>
    <scope>NUCLEOTIDE SEQUENCE</scope>
</reference>
<evidence type="ECO:0008006" key="2">
    <source>
        <dbReference type="Google" id="ProtNLM"/>
    </source>
</evidence>
<sequence length="469" mass="52799">MVSEKSALLERIEHYCQTANIAESTFGFLAVNDGKLCGRLRGGKDVTLATAQKIQSYISQHTPDGVVSVLGKSVNGQNVSTFTRPTVQPESRGVSRKHRPFRFYDNRQKYLAFINTCNEKWKIAERAVAELAHVQPTPPAFRLFDAGSGDGTLMSHLMRAMHRRFPTMPFFVVGKEISLEDVRLCLEKLPDRFVEHPASVVILTNLYYSEAPWLMPRDVAKAAALNWQEIELEGSSAYEYGEQLRALDSLLVDGWQTKASEKTGNPTYVRPSVLVLYRADNRFLLDSVIPQRGQVRGDYDLLLASQPWRNRMSLDFKIGKILAPLVRSLRSGGRLLAVQSYGHDPGSELINQIWPEEQINGQNRHELIAALKEELARDARLFNFNAGSDARSVFSYRMHTLPDEISSSIGTSTLFAAWNAAIYAAQIDDERLESVVSTGKYLEVTAKALQEHNGLWFNDESFVVSRRRT</sequence>
<organism evidence="1">
    <name type="scientific">hydrothermal vent metagenome</name>
    <dbReference type="NCBI Taxonomy" id="652676"/>
    <lineage>
        <taxon>unclassified sequences</taxon>
        <taxon>metagenomes</taxon>
        <taxon>ecological metagenomes</taxon>
    </lineage>
</organism>
<dbReference type="EMBL" id="CZRL01000106">
    <property type="protein sequence ID" value="CUS54799.1"/>
    <property type="molecule type" value="Genomic_DNA"/>
</dbReference>
<accession>A0A160TY81</accession>
<protein>
    <recommendedName>
        <fullName evidence="2">SAM-dependent methyltransferase</fullName>
    </recommendedName>
</protein>
<dbReference type="InterPro" id="IPR029063">
    <property type="entry name" value="SAM-dependent_MTases_sf"/>
</dbReference>